<reference evidence="2" key="1">
    <citation type="journal article" date="2020" name="Stud. Mycol.">
        <title>101 Dothideomycetes genomes: a test case for predicting lifestyles and emergence of pathogens.</title>
        <authorList>
            <person name="Haridas S."/>
            <person name="Albert R."/>
            <person name="Binder M."/>
            <person name="Bloem J."/>
            <person name="Labutti K."/>
            <person name="Salamov A."/>
            <person name="Andreopoulos B."/>
            <person name="Baker S."/>
            <person name="Barry K."/>
            <person name="Bills G."/>
            <person name="Bluhm B."/>
            <person name="Cannon C."/>
            <person name="Castanera R."/>
            <person name="Culley D."/>
            <person name="Daum C."/>
            <person name="Ezra D."/>
            <person name="Gonzalez J."/>
            <person name="Henrissat B."/>
            <person name="Kuo A."/>
            <person name="Liang C."/>
            <person name="Lipzen A."/>
            <person name="Lutzoni F."/>
            <person name="Magnuson J."/>
            <person name="Mondo S."/>
            <person name="Nolan M."/>
            <person name="Ohm R."/>
            <person name="Pangilinan J."/>
            <person name="Park H.-J."/>
            <person name="Ramirez L."/>
            <person name="Alfaro M."/>
            <person name="Sun H."/>
            <person name="Tritt A."/>
            <person name="Yoshinaga Y."/>
            <person name="Zwiers L.-H."/>
            <person name="Turgeon B."/>
            <person name="Goodwin S."/>
            <person name="Spatafora J."/>
            <person name="Crous P."/>
            <person name="Grigoriev I."/>
        </authorList>
    </citation>
    <scope>NUCLEOTIDE SEQUENCE</scope>
    <source>
        <strain evidence="2">ATCC 74209</strain>
    </source>
</reference>
<name>A0A9P4JG51_9PLEO</name>
<organism evidence="2 3">
    <name type="scientific">Delitschia confertaspora ATCC 74209</name>
    <dbReference type="NCBI Taxonomy" id="1513339"/>
    <lineage>
        <taxon>Eukaryota</taxon>
        <taxon>Fungi</taxon>
        <taxon>Dikarya</taxon>
        <taxon>Ascomycota</taxon>
        <taxon>Pezizomycotina</taxon>
        <taxon>Dothideomycetes</taxon>
        <taxon>Pleosporomycetidae</taxon>
        <taxon>Pleosporales</taxon>
        <taxon>Delitschiaceae</taxon>
        <taxon>Delitschia</taxon>
    </lineage>
</organism>
<accession>A0A9P4JG51</accession>
<feature type="compositionally biased region" description="Low complexity" evidence="1">
    <location>
        <begin position="468"/>
        <end position="487"/>
    </location>
</feature>
<feature type="region of interest" description="Disordered" evidence="1">
    <location>
        <begin position="50"/>
        <end position="70"/>
    </location>
</feature>
<feature type="region of interest" description="Disordered" evidence="1">
    <location>
        <begin position="295"/>
        <end position="591"/>
    </location>
</feature>
<dbReference type="AlphaFoldDB" id="A0A9P4JG51"/>
<keyword evidence="3" id="KW-1185">Reference proteome</keyword>
<feature type="compositionally biased region" description="Low complexity" evidence="1">
    <location>
        <begin position="542"/>
        <end position="553"/>
    </location>
</feature>
<feature type="region of interest" description="Disordered" evidence="1">
    <location>
        <begin position="160"/>
        <end position="231"/>
    </location>
</feature>
<dbReference type="OrthoDB" id="3937441at2759"/>
<feature type="compositionally biased region" description="Polar residues" evidence="1">
    <location>
        <begin position="556"/>
        <end position="576"/>
    </location>
</feature>
<feature type="compositionally biased region" description="Basic and acidic residues" evidence="1">
    <location>
        <begin position="315"/>
        <end position="422"/>
    </location>
</feature>
<sequence>MCQIVERVYIARDGSRRKEEEKSLCSKARRPYLCSQVSRKTMEYFTDAPSLREDTASPLSVGPSTPTGSYRVQQIEPSAATQRPTTRDGTTRKINPQIIIEFGKKGKEKKYESKRFSLGAHSIASSNEVNIDTPGSASPIRTGFHATVPPPTGYPGGYHTIMAKPTSHHRHTSSSSSFTTSSKPPSLYTTSEPGSPTTGRRTHRQPTVVHNPLPSMPPPSPSAAHPAPTSTQSYRIVTPERTSHDNVMSDGLYPLDYSDARIPSASSNANLSRAAAPEITDRDVDRARLRHMNAEAERRRQEEADAQLANSAAEENARQAKIEIGRYKNRAKERAEKQLAESEKRRAEERQRAREEKNRAREEEEIREAKEKRAEKTAMKERNRREDEEAARRKQQAEEADTRRATEQRKERDNRLPTREKPLTSTRKSRRVSVSQEISQRERAVLLAETEAQMQREREAAEAREATEQNALLWQQQQQRQQQQQQQHYYDPRRSDQLPIPNHGPGLGRRGSVSVRRDSISAPTLPIGGFAQPSRPVSIHQAAPPNLNLAPPNSIIDKTNYSMRGPSKFSSGSTAQPPARPYQFPPTTHHAVFDEPYNTTALYQSQGAQSSARYADPVPQTKYSTRDSRPQPHLRQPSHDEQLPTLRHRGEQVISQAEATERARQATRGLSKAVGFEQDYQESDDDEWASRKGKRSGAGAGRRRGL</sequence>
<proteinExistence type="predicted"/>
<feature type="compositionally biased region" description="Polar residues" evidence="1">
    <location>
        <begin position="187"/>
        <end position="199"/>
    </location>
</feature>
<feature type="region of interest" description="Disordered" evidence="1">
    <location>
        <begin position="604"/>
        <end position="706"/>
    </location>
</feature>
<feature type="compositionally biased region" description="Low complexity" evidence="1">
    <location>
        <begin position="173"/>
        <end position="186"/>
    </location>
</feature>
<dbReference type="EMBL" id="ML994248">
    <property type="protein sequence ID" value="KAF2197336.1"/>
    <property type="molecule type" value="Genomic_DNA"/>
</dbReference>
<evidence type="ECO:0000256" key="1">
    <source>
        <dbReference type="SAM" id="MobiDB-lite"/>
    </source>
</evidence>
<dbReference type="Proteomes" id="UP000799536">
    <property type="component" value="Unassembled WGS sequence"/>
</dbReference>
<feature type="compositionally biased region" description="Basic and acidic residues" evidence="1">
    <location>
        <begin position="454"/>
        <end position="467"/>
    </location>
</feature>
<evidence type="ECO:0000313" key="2">
    <source>
        <dbReference type="EMBL" id="KAF2197336.1"/>
    </source>
</evidence>
<evidence type="ECO:0000313" key="3">
    <source>
        <dbReference type="Proteomes" id="UP000799536"/>
    </source>
</evidence>
<gene>
    <name evidence="2" type="ORF">GQ43DRAFT_466495</name>
</gene>
<feature type="compositionally biased region" description="Basic residues" evidence="1">
    <location>
        <begin position="691"/>
        <end position="706"/>
    </location>
</feature>
<comment type="caution">
    <text evidence="2">The sequence shown here is derived from an EMBL/GenBank/DDBJ whole genome shotgun (WGS) entry which is preliminary data.</text>
</comment>
<protein>
    <submittedName>
        <fullName evidence="2">Uncharacterized protein</fullName>
    </submittedName>
</protein>